<organism evidence="1 2">
    <name type="scientific">Aquimarina muelleri</name>
    <dbReference type="NCBI Taxonomy" id="279356"/>
    <lineage>
        <taxon>Bacteria</taxon>
        <taxon>Pseudomonadati</taxon>
        <taxon>Bacteroidota</taxon>
        <taxon>Flavobacteriia</taxon>
        <taxon>Flavobacteriales</taxon>
        <taxon>Flavobacteriaceae</taxon>
        <taxon>Aquimarina</taxon>
    </lineage>
</organism>
<accession>A0A918N4B8</accession>
<dbReference type="Proteomes" id="UP000601108">
    <property type="component" value="Unassembled WGS sequence"/>
</dbReference>
<reference evidence="1 2" key="1">
    <citation type="journal article" date="2014" name="Int. J. Syst. Evol. Microbiol.">
        <title>Complete genome sequence of Corynebacterium casei LMG S-19264T (=DSM 44701T), isolated from a smear-ripened cheese.</title>
        <authorList>
            <consortium name="US DOE Joint Genome Institute (JGI-PGF)"/>
            <person name="Walter F."/>
            <person name="Albersmeier A."/>
            <person name="Kalinowski J."/>
            <person name="Ruckert C."/>
        </authorList>
    </citation>
    <scope>NUCLEOTIDE SEQUENCE [LARGE SCALE GENOMIC DNA]</scope>
    <source>
        <strain evidence="1 2">KCTC 12285</strain>
    </source>
</reference>
<name>A0A918N4B8_9FLAO</name>
<protein>
    <submittedName>
        <fullName evidence="1">Uncharacterized protein</fullName>
    </submittedName>
</protein>
<evidence type="ECO:0000313" key="1">
    <source>
        <dbReference type="EMBL" id="GGX19091.1"/>
    </source>
</evidence>
<dbReference type="RefSeq" id="WP_155837853.1">
    <property type="nucleotide sequence ID" value="NZ_BMWS01000012.1"/>
</dbReference>
<proteinExistence type="predicted"/>
<dbReference type="EMBL" id="BMWS01000012">
    <property type="protein sequence ID" value="GGX19091.1"/>
    <property type="molecule type" value="Genomic_DNA"/>
</dbReference>
<comment type="caution">
    <text evidence="1">The sequence shown here is derived from an EMBL/GenBank/DDBJ whole genome shotgun (WGS) entry which is preliminary data.</text>
</comment>
<gene>
    <name evidence="1" type="ORF">GCM10007384_20540</name>
</gene>
<sequence>MIYNILKTQINYVKSVISNVFDISTEDLMEWAKEDVRSQLRVAMKDSLNEEFYNER</sequence>
<evidence type="ECO:0000313" key="2">
    <source>
        <dbReference type="Proteomes" id="UP000601108"/>
    </source>
</evidence>
<dbReference type="AlphaFoldDB" id="A0A918N4B8"/>
<keyword evidence="2" id="KW-1185">Reference proteome</keyword>